<dbReference type="Gene3D" id="1.10.287.950">
    <property type="entry name" value="Methyl-accepting chemotaxis protein"/>
    <property type="match status" value="1"/>
</dbReference>
<evidence type="ECO:0000256" key="9">
    <source>
        <dbReference type="PROSITE-ProRule" id="PRU00284"/>
    </source>
</evidence>
<evidence type="ECO:0000256" key="5">
    <source>
        <dbReference type="ARBA" id="ARBA00022989"/>
    </source>
</evidence>
<keyword evidence="2" id="KW-1003">Cell membrane</keyword>
<dbReference type="Pfam" id="PF00015">
    <property type="entry name" value="MCPsignal"/>
    <property type="match status" value="1"/>
</dbReference>
<dbReference type="Gene3D" id="3.30.450.20">
    <property type="entry name" value="PAS domain"/>
    <property type="match status" value="1"/>
</dbReference>
<evidence type="ECO:0000256" key="10">
    <source>
        <dbReference type="SAM" id="Phobius"/>
    </source>
</evidence>
<comment type="similarity">
    <text evidence="8">Belongs to the methyl-accepting chemotaxis (MCP) protein family.</text>
</comment>
<dbReference type="HOGENOM" id="CLU_000445_107_30_7"/>
<dbReference type="PROSITE" id="PS50885">
    <property type="entry name" value="HAMP"/>
    <property type="match status" value="1"/>
</dbReference>
<evidence type="ECO:0000256" key="1">
    <source>
        <dbReference type="ARBA" id="ARBA00004651"/>
    </source>
</evidence>
<accession>A0A0A8HCL8</accession>
<dbReference type="PROSITE" id="PS50111">
    <property type="entry name" value="CHEMOTAXIS_TRANSDUC_2"/>
    <property type="match status" value="1"/>
</dbReference>
<feature type="domain" description="HAMP" evidence="12">
    <location>
        <begin position="383"/>
        <end position="426"/>
    </location>
</feature>
<protein>
    <submittedName>
        <fullName evidence="13">Cache sensor-containing MCP-domain signal transduction protein</fullName>
    </submittedName>
</protein>
<dbReference type="GO" id="GO:0006935">
    <property type="term" value="P:chemotaxis"/>
    <property type="evidence" value="ECO:0007669"/>
    <property type="project" value="UniProtKB-KW"/>
</dbReference>
<dbReference type="Pfam" id="PF02743">
    <property type="entry name" value="dCache_1"/>
    <property type="match status" value="1"/>
</dbReference>
<proteinExistence type="inferred from homology"/>
<evidence type="ECO:0000256" key="4">
    <source>
        <dbReference type="ARBA" id="ARBA00022692"/>
    </source>
</evidence>
<dbReference type="SUPFAM" id="SSF58104">
    <property type="entry name" value="Methyl-accepting chemotaxis protein (MCP) signaling domain"/>
    <property type="match status" value="1"/>
</dbReference>
<dbReference type="EMBL" id="CP007772">
    <property type="protein sequence ID" value="AJC91400.1"/>
    <property type="molecule type" value="Genomic_DNA"/>
</dbReference>
<dbReference type="InterPro" id="IPR029151">
    <property type="entry name" value="Sensor-like_sf"/>
</dbReference>
<comment type="subcellular location">
    <subcellularLocation>
        <location evidence="1">Cell membrane</location>
        <topology evidence="1">Multi-pass membrane protein</topology>
    </subcellularLocation>
</comment>
<evidence type="ECO:0000256" key="7">
    <source>
        <dbReference type="ARBA" id="ARBA00023224"/>
    </source>
</evidence>
<dbReference type="CDD" id="cd12913">
    <property type="entry name" value="PDC1_MCP_like"/>
    <property type="match status" value="1"/>
</dbReference>
<keyword evidence="6 10" id="KW-0472">Membrane</keyword>
<evidence type="ECO:0000313" key="13">
    <source>
        <dbReference type="EMBL" id="AJC91400.1"/>
    </source>
</evidence>
<dbReference type="Proteomes" id="UP000031135">
    <property type="component" value="Chromosome"/>
</dbReference>
<evidence type="ECO:0000256" key="2">
    <source>
        <dbReference type="ARBA" id="ARBA00022475"/>
    </source>
</evidence>
<dbReference type="OrthoDB" id="5348717at2"/>
<sequence>MIFKTIIARRISILTALILCIGFGVFVGINYHSSKRDILQSITHGKQESVKNGKSFIELYFNSRKENIDKIAKAIVASEDVSEEGLARFLEHVFTLYSFTAIYVGYEKDGSLIDVDMNSKGKHFILNQEKDGFDARTRAWYKLTKDTKMTNISDPFLDVVTKKMVVSITTPLEIDGKFVGVLAGEIFLDDMRKAFEGLKITPSNSVFLINNNENLIAHSSGDIDLNKETEIANAINLFIKEVKATPNTPTDLIEYTLKGDQRVAVCLNTANEMMLCSANSLKDYDDVFDKLLVTQIIFGVIFVIVIIAILGGMIDYFLKKIIIIQNTLKSFFDSLNYKKKMDSIEISLKGNDEFSVIAREISQSITNTQNNLHKDQEAVAESVQKVKEIERGNLSARIDKNPINPQLVELKNILNDMLDVLEEKIGSNINELDRVLDSYKALDFSTQVQNAKGNVEVTTNVLGGEIKKMLISSSAFAKELTLQSVKLEESMQKLVDGTYSQSQSLEKSIHAVDQINISMQNVGDKTKEVATQADNIKEIVNVIKDIADQTNLLALNAAIEAARAGEHGRGFAVVADEVRHLAEKTEKSLGEIEANVNILVQSVNDVSSSMQEQTQSITQINDAIVNLEGVTKENVEIANFTNEATKAVGNISQSILKEVESKKI</sequence>
<feature type="transmembrane region" description="Helical" evidence="10">
    <location>
        <begin position="12"/>
        <end position="31"/>
    </location>
</feature>
<dbReference type="InterPro" id="IPR004089">
    <property type="entry name" value="MCPsignal_dom"/>
</dbReference>
<dbReference type="InterPro" id="IPR033479">
    <property type="entry name" value="dCache_1"/>
</dbReference>
<evidence type="ECO:0000259" key="11">
    <source>
        <dbReference type="PROSITE" id="PS50111"/>
    </source>
</evidence>
<dbReference type="Gene3D" id="1.20.120.1530">
    <property type="match status" value="1"/>
</dbReference>
<keyword evidence="4 10" id="KW-0812">Transmembrane</keyword>
<keyword evidence="5 10" id="KW-1133">Transmembrane helix</keyword>
<name>A0A0A8HCL8_9BACT</name>
<dbReference type="AlphaFoldDB" id="A0A0A8HCL8"/>
<dbReference type="GO" id="GO:0005886">
    <property type="term" value="C:plasma membrane"/>
    <property type="evidence" value="ECO:0007669"/>
    <property type="project" value="UniProtKB-SubCell"/>
</dbReference>
<feature type="domain" description="Methyl-accepting transducer" evidence="11">
    <location>
        <begin position="503"/>
        <end position="664"/>
    </location>
</feature>
<evidence type="ECO:0000256" key="8">
    <source>
        <dbReference type="ARBA" id="ARBA00029447"/>
    </source>
</evidence>
<dbReference type="KEGG" id="csm:CSUB8521_1583"/>
<evidence type="ECO:0000313" key="14">
    <source>
        <dbReference type="Proteomes" id="UP000031135"/>
    </source>
</evidence>
<gene>
    <name evidence="13" type="ORF">CSUB8521_1583</name>
</gene>
<dbReference type="PANTHER" id="PTHR32089">
    <property type="entry name" value="METHYL-ACCEPTING CHEMOTAXIS PROTEIN MCPB"/>
    <property type="match status" value="1"/>
</dbReference>
<feature type="transmembrane region" description="Helical" evidence="10">
    <location>
        <begin position="296"/>
        <end position="318"/>
    </location>
</feature>
<dbReference type="SMART" id="SM00283">
    <property type="entry name" value="MA"/>
    <property type="match status" value="1"/>
</dbReference>
<dbReference type="InterPro" id="IPR003660">
    <property type="entry name" value="HAMP_dom"/>
</dbReference>
<evidence type="ECO:0000256" key="3">
    <source>
        <dbReference type="ARBA" id="ARBA00022500"/>
    </source>
</evidence>
<keyword evidence="7 9" id="KW-0807">Transducer</keyword>
<organism evidence="13 14">
    <name type="scientific">Campylobacter subantarcticus LMG 24374</name>
    <dbReference type="NCBI Taxonomy" id="1388751"/>
    <lineage>
        <taxon>Bacteria</taxon>
        <taxon>Pseudomonadati</taxon>
        <taxon>Campylobacterota</taxon>
        <taxon>Epsilonproteobacteria</taxon>
        <taxon>Campylobacterales</taxon>
        <taxon>Campylobacteraceae</taxon>
        <taxon>Campylobacter</taxon>
    </lineage>
</organism>
<keyword evidence="3" id="KW-0145">Chemotaxis</keyword>
<reference evidence="13 14" key="1">
    <citation type="journal article" date="2014" name="Genome Biol. Evol.">
        <title>Comparative Genomics of the Campylobacter lari Group.</title>
        <authorList>
            <person name="Miller W.G."/>
            <person name="Yee E."/>
            <person name="Chapman M.H."/>
            <person name="Smith T.P."/>
            <person name="Bono J.L."/>
            <person name="Huynh S."/>
            <person name="Parker C.T."/>
            <person name="Vandamme P."/>
            <person name="Luong K."/>
            <person name="Korlach J."/>
        </authorList>
    </citation>
    <scope>NUCLEOTIDE SEQUENCE [LARGE SCALE GENOMIC DNA]</scope>
    <source>
        <strain evidence="13 14">LMG 24374</strain>
    </source>
</reference>
<dbReference type="GO" id="GO:0007165">
    <property type="term" value="P:signal transduction"/>
    <property type="evidence" value="ECO:0007669"/>
    <property type="project" value="UniProtKB-KW"/>
</dbReference>
<evidence type="ECO:0000259" key="12">
    <source>
        <dbReference type="PROSITE" id="PS50885"/>
    </source>
</evidence>
<dbReference type="PANTHER" id="PTHR32089:SF112">
    <property type="entry name" value="LYSOZYME-LIKE PROTEIN-RELATED"/>
    <property type="match status" value="1"/>
</dbReference>
<dbReference type="SUPFAM" id="SSF103190">
    <property type="entry name" value="Sensory domain-like"/>
    <property type="match status" value="1"/>
</dbReference>
<evidence type="ECO:0000256" key="6">
    <source>
        <dbReference type="ARBA" id="ARBA00023136"/>
    </source>
</evidence>